<evidence type="ECO:0000256" key="2">
    <source>
        <dbReference type="ARBA" id="ARBA00022692"/>
    </source>
</evidence>
<accession>A0A498HU73</accession>
<dbReference type="Pfam" id="PF04145">
    <property type="entry name" value="Ctr"/>
    <property type="match status" value="1"/>
</dbReference>
<dbReference type="EMBL" id="RDQH01000341">
    <property type="protein sequence ID" value="RXH73037.1"/>
    <property type="molecule type" value="Genomic_DNA"/>
</dbReference>
<organism evidence="7 8">
    <name type="scientific">Malus domestica</name>
    <name type="common">Apple</name>
    <name type="synonym">Pyrus malus</name>
    <dbReference type="NCBI Taxonomy" id="3750"/>
    <lineage>
        <taxon>Eukaryota</taxon>
        <taxon>Viridiplantae</taxon>
        <taxon>Streptophyta</taxon>
        <taxon>Embryophyta</taxon>
        <taxon>Tracheophyta</taxon>
        <taxon>Spermatophyta</taxon>
        <taxon>Magnoliopsida</taxon>
        <taxon>eudicotyledons</taxon>
        <taxon>Gunneridae</taxon>
        <taxon>Pentapetalae</taxon>
        <taxon>rosids</taxon>
        <taxon>fabids</taxon>
        <taxon>Rosales</taxon>
        <taxon>Rosaceae</taxon>
        <taxon>Amygdaloideae</taxon>
        <taxon>Maleae</taxon>
        <taxon>Malus</taxon>
    </lineage>
</organism>
<keyword evidence="3 6" id="KW-0187">Copper transport</keyword>
<evidence type="ECO:0000256" key="3">
    <source>
        <dbReference type="ARBA" id="ARBA00022796"/>
    </source>
</evidence>
<evidence type="ECO:0000313" key="7">
    <source>
        <dbReference type="EMBL" id="RXH73037.1"/>
    </source>
</evidence>
<dbReference type="GO" id="GO:0005886">
    <property type="term" value="C:plasma membrane"/>
    <property type="evidence" value="ECO:0007669"/>
    <property type="project" value="TreeGrafter"/>
</dbReference>
<dbReference type="GO" id="GO:0005375">
    <property type="term" value="F:copper ion transmembrane transporter activity"/>
    <property type="evidence" value="ECO:0007669"/>
    <property type="project" value="UniProtKB-UniRule"/>
</dbReference>
<evidence type="ECO:0000256" key="1">
    <source>
        <dbReference type="ARBA" id="ARBA00006921"/>
    </source>
</evidence>
<gene>
    <name evidence="7" type="ORF">DVH24_012721</name>
</gene>
<evidence type="ECO:0000313" key="8">
    <source>
        <dbReference type="Proteomes" id="UP000290289"/>
    </source>
</evidence>
<dbReference type="PANTHER" id="PTHR12483:SF92">
    <property type="entry name" value="COPPER TRANSPORT PROTEIN"/>
    <property type="match status" value="1"/>
</dbReference>
<comment type="caution">
    <text evidence="7">The sequence shown here is derived from an EMBL/GenBank/DDBJ whole genome shotgun (WGS) entry which is preliminary data.</text>
</comment>
<keyword evidence="5 6" id="KW-0472">Membrane</keyword>
<protein>
    <recommendedName>
        <fullName evidence="6">Copper transport protein</fullName>
    </recommendedName>
</protein>
<evidence type="ECO:0000256" key="6">
    <source>
        <dbReference type="RuleBase" id="RU367022"/>
    </source>
</evidence>
<proteinExistence type="inferred from homology"/>
<keyword evidence="8" id="KW-1185">Reference proteome</keyword>
<keyword evidence="6" id="KW-0813">Transport</keyword>
<dbReference type="STRING" id="3750.A0A498HU73"/>
<keyword evidence="4 6" id="KW-1133">Transmembrane helix</keyword>
<feature type="transmembrane region" description="Helical" evidence="6">
    <location>
        <begin position="151"/>
        <end position="172"/>
    </location>
</feature>
<dbReference type="InterPro" id="IPR007274">
    <property type="entry name" value="Cop_transporter"/>
</dbReference>
<comment type="subcellular location">
    <subcellularLocation>
        <location evidence="6">Membrane</location>
        <topology evidence="6">Multi-pass membrane protein</topology>
    </subcellularLocation>
</comment>
<dbReference type="AlphaFoldDB" id="A0A498HU73"/>
<dbReference type="Proteomes" id="UP000290289">
    <property type="component" value="Chromosome 15"/>
</dbReference>
<evidence type="ECO:0000256" key="4">
    <source>
        <dbReference type="ARBA" id="ARBA00022989"/>
    </source>
</evidence>
<dbReference type="PANTHER" id="PTHR12483">
    <property type="entry name" value="SOLUTE CARRIER FAMILY 31 COPPER TRANSPORTERS"/>
    <property type="match status" value="1"/>
</dbReference>
<sequence length="202" mass="21827">MMHMTFYWSRQVTLLFDSWKTNTWTSYSLTLLACLIVPAFYQYLENLRVRIKRAASSSSPKSESDSPIRTPLLAAKLGGAGGRFSAWRLAESVLFGVNSAIGYMIMLAIMSFNGGVFVAIVVGLAIGYLAFRSGDDDVVGAVVETDNPSAVLMMLVATPSFGGAVVLAPAGFDQFFRVLAGDEDVALNCCFRPSVVVSVVVW</sequence>
<keyword evidence="6" id="KW-0406">Ion transport</keyword>
<evidence type="ECO:0000256" key="5">
    <source>
        <dbReference type="ARBA" id="ARBA00023136"/>
    </source>
</evidence>
<name>A0A498HU73_MALDO</name>
<reference evidence="7 8" key="1">
    <citation type="submission" date="2018-10" db="EMBL/GenBank/DDBJ databases">
        <title>A high-quality apple genome assembly.</title>
        <authorList>
            <person name="Hu J."/>
        </authorList>
    </citation>
    <scope>NUCLEOTIDE SEQUENCE [LARGE SCALE GENOMIC DNA]</scope>
    <source>
        <strain evidence="8">cv. HFTH1</strain>
        <tissue evidence="7">Young leaf</tissue>
    </source>
</reference>
<keyword evidence="6" id="KW-0186">Copper</keyword>
<keyword evidence="2 6" id="KW-0812">Transmembrane</keyword>
<feature type="transmembrane region" description="Helical" evidence="6">
    <location>
        <begin position="105"/>
        <end position="131"/>
    </location>
</feature>
<feature type="transmembrane region" description="Helical" evidence="6">
    <location>
        <begin position="24"/>
        <end position="44"/>
    </location>
</feature>
<comment type="similarity">
    <text evidence="1 6">Belongs to the copper transporter (Ctr) (TC 1.A.56) family. SLC31A subfamily.</text>
</comment>